<organism evidence="2 3">
    <name type="scientific">Massilia eurypsychrophila</name>
    <dbReference type="NCBI Taxonomy" id="1485217"/>
    <lineage>
        <taxon>Bacteria</taxon>
        <taxon>Pseudomonadati</taxon>
        <taxon>Pseudomonadota</taxon>
        <taxon>Betaproteobacteria</taxon>
        <taxon>Burkholderiales</taxon>
        <taxon>Oxalobacteraceae</taxon>
        <taxon>Telluria group</taxon>
        <taxon>Massilia</taxon>
    </lineage>
</organism>
<dbReference type="RefSeq" id="WP_099786480.1">
    <property type="nucleotide sequence ID" value="NZ_JBHLYV010000100.1"/>
</dbReference>
<comment type="caution">
    <text evidence="2">The sequence shown here is derived from an EMBL/GenBank/DDBJ whole genome shotgun (WGS) entry which is preliminary data.</text>
</comment>
<evidence type="ECO:0000313" key="2">
    <source>
        <dbReference type="EMBL" id="PIL46679.1"/>
    </source>
</evidence>
<feature type="domain" description="DUF7661" evidence="1">
    <location>
        <begin position="1"/>
        <end position="65"/>
    </location>
</feature>
<reference evidence="2 3" key="1">
    <citation type="submission" date="2017-10" db="EMBL/GenBank/DDBJ databases">
        <title>Massilia psychrophilum sp. nov., a novel purple-pigmented bacterium isolated from Tianshan glacier, Xinjiang Municipality, China.</title>
        <authorList>
            <person name="Wang H."/>
        </authorList>
    </citation>
    <scope>NUCLEOTIDE SEQUENCE [LARGE SCALE GENOMIC DNA]</scope>
    <source>
        <strain evidence="2 3">JCM 30074</strain>
    </source>
</reference>
<sequence>MIFNIYGRFQLDVRRENDGWVVYHPAPGKRARVNEIVIPSTMEAEEIGIYLDDIYHELAGPGQRVERV</sequence>
<evidence type="ECO:0000313" key="3">
    <source>
        <dbReference type="Proteomes" id="UP000230390"/>
    </source>
</evidence>
<name>A0A2G8TL07_9BURK</name>
<evidence type="ECO:0000259" key="1">
    <source>
        <dbReference type="Pfam" id="PF24697"/>
    </source>
</evidence>
<dbReference type="AlphaFoldDB" id="A0A2G8TL07"/>
<dbReference type="OrthoDB" id="8758505at2"/>
<gene>
    <name evidence="2" type="ORF">CR105_00525</name>
</gene>
<keyword evidence="3" id="KW-1185">Reference proteome</keyword>
<dbReference type="Proteomes" id="UP000230390">
    <property type="component" value="Unassembled WGS sequence"/>
</dbReference>
<proteinExistence type="predicted"/>
<dbReference type="InterPro" id="IPR056078">
    <property type="entry name" value="DUF7661"/>
</dbReference>
<protein>
    <recommendedName>
        <fullName evidence="1">DUF7661 domain-containing protein</fullName>
    </recommendedName>
</protein>
<dbReference type="EMBL" id="PDOC01000001">
    <property type="protein sequence ID" value="PIL46679.1"/>
    <property type="molecule type" value="Genomic_DNA"/>
</dbReference>
<dbReference type="Pfam" id="PF24697">
    <property type="entry name" value="DUF7661"/>
    <property type="match status" value="1"/>
</dbReference>
<accession>A0A2G8TL07</accession>